<dbReference type="SUPFAM" id="SSF54909">
    <property type="entry name" value="Dimeric alpha+beta barrel"/>
    <property type="match status" value="1"/>
</dbReference>
<dbReference type="InterPro" id="IPR039862">
    <property type="entry name" value="NECAB1/2/3"/>
</dbReference>
<evidence type="ECO:0000259" key="2">
    <source>
        <dbReference type="PROSITE" id="PS51725"/>
    </source>
</evidence>
<sequence length="125" mass="14367">MDFLTYFSAFISLFFSTPHFLLLSIFLSVQSLYLIRQEMTVSQKQLGEFCEALKQYLKNVSAERDCFHVTAVRLPDGLSFVVYEFWDGEEEWKKHLQAASFKAFQHVKVDTLCQPEAVSTVAVPG</sequence>
<reference evidence="3" key="1">
    <citation type="journal article" date="2014" name="Nat. Commun.">
        <title>The rainbow trout genome provides novel insights into evolution after whole-genome duplication in vertebrates.</title>
        <authorList>
            <person name="Berthelot C."/>
            <person name="Brunet F."/>
            <person name="Chalopin D."/>
            <person name="Juanchich A."/>
            <person name="Bernard M."/>
            <person name="Noel B."/>
            <person name="Bento P."/>
            <person name="Da Silva C."/>
            <person name="Labadie K."/>
            <person name="Alberti A."/>
            <person name="Aury J.M."/>
            <person name="Louis A."/>
            <person name="Dehais P."/>
            <person name="Bardou P."/>
            <person name="Montfort J."/>
            <person name="Klopp C."/>
            <person name="Cabau C."/>
            <person name="Gaspin C."/>
            <person name="Thorgaard G.H."/>
            <person name="Boussaha M."/>
            <person name="Quillet E."/>
            <person name="Guyomard R."/>
            <person name="Galiana D."/>
            <person name="Bobe J."/>
            <person name="Volff J.N."/>
            <person name="Genet C."/>
            <person name="Wincker P."/>
            <person name="Jaillon O."/>
            <person name="Roest Crollius H."/>
            <person name="Guiguen Y."/>
        </authorList>
    </citation>
    <scope>NUCLEOTIDE SEQUENCE [LARGE SCALE GENOMIC DNA]</scope>
</reference>
<accession>A0A060WM44</accession>
<dbReference type="Proteomes" id="UP000193380">
    <property type="component" value="Unassembled WGS sequence"/>
</dbReference>
<keyword evidence="1" id="KW-0812">Transmembrane</keyword>
<protein>
    <recommendedName>
        <fullName evidence="2">ABM domain-containing protein</fullName>
    </recommendedName>
</protein>
<evidence type="ECO:0000313" key="3">
    <source>
        <dbReference type="EMBL" id="CDQ68166.1"/>
    </source>
</evidence>
<dbReference type="AlphaFoldDB" id="A0A060WM44"/>
<dbReference type="EMBL" id="FR904614">
    <property type="protein sequence ID" value="CDQ68166.1"/>
    <property type="molecule type" value="Genomic_DNA"/>
</dbReference>
<feature type="transmembrane region" description="Helical" evidence="1">
    <location>
        <begin position="6"/>
        <end position="35"/>
    </location>
</feature>
<keyword evidence="1" id="KW-0472">Membrane</keyword>
<dbReference type="Pfam" id="PF03992">
    <property type="entry name" value="ABM"/>
    <property type="match status" value="1"/>
</dbReference>
<dbReference type="PANTHER" id="PTHR12178:SF2">
    <property type="entry name" value="N-TERMINAL EF-HAND CALCIUM-BINDING PROTEIN 2"/>
    <property type="match status" value="1"/>
</dbReference>
<dbReference type="STRING" id="8022.A0A060WM44"/>
<reference evidence="3" key="2">
    <citation type="submission" date="2014-03" db="EMBL/GenBank/DDBJ databases">
        <authorList>
            <person name="Genoscope - CEA"/>
        </authorList>
    </citation>
    <scope>NUCLEOTIDE SEQUENCE</scope>
</reference>
<gene>
    <name evidence="3" type="ORF">GSONMT00045869001</name>
</gene>
<evidence type="ECO:0000256" key="1">
    <source>
        <dbReference type="SAM" id="Phobius"/>
    </source>
</evidence>
<dbReference type="Gene3D" id="3.30.70.100">
    <property type="match status" value="1"/>
</dbReference>
<dbReference type="PaxDb" id="8022-A0A060WM44"/>
<keyword evidence="1" id="KW-1133">Transmembrane helix</keyword>
<dbReference type="InterPro" id="IPR011008">
    <property type="entry name" value="Dimeric_a/b-barrel"/>
</dbReference>
<dbReference type="PROSITE" id="PS51725">
    <property type="entry name" value="ABM"/>
    <property type="match status" value="1"/>
</dbReference>
<proteinExistence type="predicted"/>
<feature type="domain" description="ABM" evidence="2">
    <location>
        <begin position="33"/>
        <end position="121"/>
    </location>
</feature>
<dbReference type="FunFam" id="3.30.70.100:FF:000028">
    <property type="entry name" value="N-terminal EF-hand calcium-binding protein 2"/>
    <property type="match status" value="1"/>
</dbReference>
<name>A0A060WM44_ONCMY</name>
<dbReference type="PANTHER" id="PTHR12178">
    <property type="entry name" value="EF-HAND DOMAIN-CONTAINING PROTEIN"/>
    <property type="match status" value="1"/>
</dbReference>
<dbReference type="GO" id="GO:0042984">
    <property type="term" value="P:regulation of amyloid precursor protein biosynthetic process"/>
    <property type="evidence" value="ECO:0007669"/>
    <property type="project" value="TreeGrafter"/>
</dbReference>
<dbReference type="InterPro" id="IPR007138">
    <property type="entry name" value="ABM_dom"/>
</dbReference>
<evidence type="ECO:0000313" key="4">
    <source>
        <dbReference type="Proteomes" id="UP000193380"/>
    </source>
</evidence>
<dbReference type="GO" id="GO:0005737">
    <property type="term" value="C:cytoplasm"/>
    <property type="evidence" value="ECO:0007669"/>
    <property type="project" value="TreeGrafter"/>
</dbReference>
<organism evidence="3 4">
    <name type="scientific">Oncorhynchus mykiss</name>
    <name type="common">Rainbow trout</name>
    <name type="synonym">Salmo gairdneri</name>
    <dbReference type="NCBI Taxonomy" id="8022"/>
    <lineage>
        <taxon>Eukaryota</taxon>
        <taxon>Metazoa</taxon>
        <taxon>Chordata</taxon>
        <taxon>Craniata</taxon>
        <taxon>Vertebrata</taxon>
        <taxon>Euteleostomi</taxon>
        <taxon>Actinopterygii</taxon>
        <taxon>Neopterygii</taxon>
        <taxon>Teleostei</taxon>
        <taxon>Protacanthopterygii</taxon>
        <taxon>Salmoniformes</taxon>
        <taxon>Salmonidae</taxon>
        <taxon>Salmoninae</taxon>
        <taxon>Oncorhynchus</taxon>
    </lineage>
</organism>